<reference evidence="3" key="2">
    <citation type="submission" date="2024-05" db="EMBL/GenBank/DDBJ databases">
        <title>Rhodohalobacter halophilus gen. nov., sp. nov., a moderately halophilic member of the family Balneolaceae.</title>
        <authorList>
            <person name="Xia J."/>
        </authorList>
    </citation>
    <scope>NUCLEOTIDE SEQUENCE</scope>
    <source>
        <strain evidence="3">WB101</strain>
    </source>
</reference>
<feature type="compositionally biased region" description="Basic and acidic residues" evidence="1">
    <location>
        <begin position="119"/>
        <end position="134"/>
    </location>
</feature>
<evidence type="ECO:0000313" key="3">
    <source>
        <dbReference type="EMBL" id="MCG2589527.1"/>
    </source>
</evidence>
<dbReference type="SUPFAM" id="SSF46785">
    <property type="entry name" value="Winged helix' DNA-binding domain"/>
    <property type="match status" value="1"/>
</dbReference>
<evidence type="ECO:0000313" key="4">
    <source>
        <dbReference type="Proteomes" id="UP001165366"/>
    </source>
</evidence>
<sequence>MNGLDERIPFTKVPNRILDEVISKLSGSEFKILMTICRSTFGFHKKRDKISISQMVDATGLAKSTVIDALHKLTQKKIIKKNEEVIPHEYLVVESNQQNLDGPKKQPDSVRKSNQPLVRKPDTQKKPSKEKKDTTISSSEFSEKLIRIAEYWNNLFYFKILNHHSDLLDDIEKSLHEFSEKELKKAMTNRSGAKFYENRYALKHNPKCFFPYPDTIRADLHRTPADLFEYEQMIDRVTGGQNEQSDFEMVSDIKDDQGRAMWKLKS</sequence>
<dbReference type="Gene3D" id="1.10.10.10">
    <property type="entry name" value="Winged helix-like DNA-binding domain superfamily/Winged helix DNA-binding domain"/>
    <property type="match status" value="1"/>
</dbReference>
<organism evidence="3 4">
    <name type="scientific">Rhodohalobacter sulfatireducens</name>
    <dbReference type="NCBI Taxonomy" id="2911366"/>
    <lineage>
        <taxon>Bacteria</taxon>
        <taxon>Pseudomonadati</taxon>
        <taxon>Balneolota</taxon>
        <taxon>Balneolia</taxon>
        <taxon>Balneolales</taxon>
        <taxon>Balneolaceae</taxon>
        <taxon>Rhodohalobacter</taxon>
    </lineage>
</organism>
<dbReference type="NCBIfam" id="TIGR01610">
    <property type="entry name" value="phage_O_Nterm"/>
    <property type="match status" value="1"/>
</dbReference>
<dbReference type="Proteomes" id="UP001165366">
    <property type="component" value="Unassembled WGS sequence"/>
</dbReference>
<comment type="caution">
    <text evidence="3">The sequence shown here is derived from an EMBL/GenBank/DDBJ whole genome shotgun (WGS) entry which is preliminary data.</text>
</comment>
<dbReference type="EMBL" id="JAKLWS010000017">
    <property type="protein sequence ID" value="MCG2589527.1"/>
    <property type="molecule type" value="Genomic_DNA"/>
</dbReference>
<protein>
    <submittedName>
        <fullName evidence="3">Replication protein</fullName>
    </submittedName>
</protein>
<feature type="region of interest" description="Disordered" evidence="1">
    <location>
        <begin position="96"/>
        <end position="136"/>
    </location>
</feature>
<gene>
    <name evidence="3" type="ORF">L6773_13185</name>
</gene>
<dbReference type="RefSeq" id="WP_237854887.1">
    <property type="nucleotide sequence ID" value="NZ_JAKLWS010000017.1"/>
</dbReference>
<dbReference type="InterPro" id="IPR006497">
    <property type="entry name" value="Phage_lambda_VrpO_N"/>
</dbReference>
<accession>A0ABS9KFA5</accession>
<reference evidence="3" key="1">
    <citation type="submission" date="2022-01" db="EMBL/GenBank/DDBJ databases">
        <authorList>
            <person name="Wang Y."/>
        </authorList>
    </citation>
    <scope>NUCLEOTIDE SEQUENCE</scope>
    <source>
        <strain evidence="3">WB101</strain>
    </source>
</reference>
<feature type="compositionally biased region" description="Basic and acidic residues" evidence="1">
    <location>
        <begin position="102"/>
        <end position="111"/>
    </location>
</feature>
<dbReference type="Pfam" id="PF04492">
    <property type="entry name" value="Phage_rep_O"/>
    <property type="match status" value="1"/>
</dbReference>
<feature type="domain" description="Bacteriophage lambda Replication protein O N-terminal" evidence="2">
    <location>
        <begin position="10"/>
        <end position="86"/>
    </location>
</feature>
<name>A0ABS9KFA5_9BACT</name>
<dbReference type="InterPro" id="IPR036388">
    <property type="entry name" value="WH-like_DNA-bd_sf"/>
</dbReference>
<keyword evidence="4" id="KW-1185">Reference proteome</keyword>
<evidence type="ECO:0000259" key="2">
    <source>
        <dbReference type="Pfam" id="PF04492"/>
    </source>
</evidence>
<evidence type="ECO:0000256" key="1">
    <source>
        <dbReference type="SAM" id="MobiDB-lite"/>
    </source>
</evidence>
<proteinExistence type="predicted"/>
<dbReference type="InterPro" id="IPR036390">
    <property type="entry name" value="WH_DNA-bd_sf"/>
</dbReference>